<reference evidence="2 3" key="1">
    <citation type="journal article" date="2016" name="Sci. Rep.">
        <title>Insights into Adaptations to a Near-Obligate Nematode Endoparasitic Lifestyle from the Finished Genome of Drechmeria coniospora.</title>
        <authorList>
            <person name="Zhang L."/>
            <person name="Zhou Z."/>
            <person name="Guo Q."/>
            <person name="Fokkens L."/>
            <person name="Miskei M."/>
            <person name="Pocsi I."/>
            <person name="Zhang W."/>
            <person name="Chen M."/>
            <person name="Wang L."/>
            <person name="Sun Y."/>
            <person name="Donzelli B.G."/>
            <person name="Gibson D.M."/>
            <person name="Nelson D.R."/>
            <person name="Luo J.G."/>
            <person name="Rep M."/>
            <person name="Liu H."/>
            <person name="Yang S."/>
            <person name="Wang J."/>
            <person name="Krasnoff S.B."/>
            <person name="Xu Y."/>
            <person name="Molnar I."/>
            <person name="Lin M."/>
        </authorList>
    </citation>
    <scope>NUCLEOTIDE SEQUENCE [LARGE SCALE GENOMIC DNA]</scope>
    <source>
        <strain evidence="2 3">ARSEF 6962</strain>
    </source>
</reference>
<evidence type="ECO:0000313" key="3">
    <source>
        <dbReference type="Proteomes" id="UP000076580"/>
    </source>
</evidence>
<organism evidence="2 3">
    <name type="scientific">Drechmeria coniospora</name>
    <name type="common">Nematophagous fungus</name>
    <name type="synonym">Meria coniospora</name>
    <dbReference type="NCBI Taxonomy" id="98403"/>
    <lineage>
        <taxon>Eukaryota</taxon>
        <taxon>Fungi</taxon>
        <taxon>Dikarya</taxon>
        <taxon>Ascomycota</taxon>
        <taxon>Pezizomycotina</taxon>
        <taxon>Sordariomycetes</taxon>
        <taxon>Hypocreomycetidae</taxon>
        <taxon>Hypocreales</taxon>
        <taxon>Ophiocordycipitaceae</taxon>
        <taxon>Drechmeria</taxon>
    </lineage>
</organism>
<keyword evidence="1" id="KW-1133">Transmembrane helix</keyword>
<gene>
    <name evidence="2" type="ORF">DCS_05111</name>
</gene>
<sequence length="124" mass="13587">MIGARFYLTTLVVALLTVTFLAGLTVTINAMVTQHTGNRLGWEQHLSLSKGYLMKLARMGSDDQASLARDATRHLVPAVADPWGHSAVTGRRKSVGTFPLDKVEGYAINDRLHCPANHVPEMFL</sequence>
<dbReference type="GeneID" id="63717754"/>
<protein>
    <submittedName>
        <fullName evidence="2">Uncharacterized protein</fullName>
    </submittedName>
</protein>
<dbReference type="InParanoid" id="A0A151GLZ1"/>
<dbReference type="Proteomes" id="UP000076580">
    <property type="component" value="Chromosome 02"/>
</dbReference>
<comment type="caution">
    <text evidence="2">The sequence shown here is derived from an EMBL/GenBank/DDBJ whole genome shotgun (WGS) entry which is preliminary data.</text>
</comment>
<dbReference type="RefSeq" id="XP_040657450.1">
    <property type="nucleotide sequence ID" value="XM_040802417.1"/>
</dbReference>
<evidence type="ECO:0000256" key="1">
    <source>
        <dbReference type="SAM" id="Phobius"/>
    </source>
</evidence>
<keyword evidence="1" id="KW-0472">Membrane</keyword>
<keyword evidence="3" id="KW-1185">Reference proteome</keyword>
<accession>A0A151GLZ1</accession>
<dbReference type="AlphaFoldDB" id="A0A151GLZ1"/>
<keyword evidence="1" id="KW-0812">Transmembrane</keyword>
<name>A0A151GLZ1_DRECN</name>
<proteinExistence type="predicted"/>
<evidence type="ECO:0000313" key="2">
    <source>
        <dbReference type="EMBL" id="KYK58098.1"/>
    </source>
</evidence>
<dbReference type="EMBL" id="LAYC01000002">
    <property type="protein sequence ID" value="KYK58098.1"/>
    <property type="molecule type" value="Genomic_DNA"/>
</dbReference>
<feature type="transmembrane region" description="Helical" evidence="1">
    <location>
        <begin position="6"/>
        <end position="32"/>
    </location>
</feature>